<reference evidence="1 2" key="1">
    <citation type="submission" date="2024-03" db="EMBL/GenBank/DDBJ databases">
        <title>The Acrasis kona genome and developmental transcriptomes reveal deep origins of eukaryotic multicellular pathways.</title>
        <authorList>
            <person name="Sheikh S."/>
            <person name="Fu C.-J."/>
            <person name="Brown M.W."/>
            <person name="Baldauf S.L."/>
        </authorList>
    </citation>
    <scope>NUCLEOTIDE SEQUENCE [LARGE SCALE GENOMIC DNA]</scope>
    <source>
        <strain evidence="1 2">ATCC MYA-3509</strain>
    </source>
</reference>
<evidence type="ECO:0000313" key="2">
    <source>
        <dbReference type="Proteomes" id="UP001431209"/>
    </source>
</evidence>
<sequence length="350" mass="40444">MTDKLEALSAYKRVSSQKSRPEPLTRLAKDLFKIETVLSMDYDKEKCGVLNDSCSLRSGKYYAFLFMDAVQVWDLETKQLFNKFSEGMKEGYSIAEVSYTWVAVHSSDCNYSASIYNYMTGDKVVTVNTGSEDTYSFLWFDKYVFISPPSQCYNMEIVQDEQTPVFNLEEEGKETVIQTQFCAGNIIKGLTYDEDTIFYDLEKEKHCDDDVVVEIIPPSVNRFKKSYNIIERNLIWMDHVYSDDRFGKHTVISAPYKFLDAKTEFQIYTLDGVQVTKVEKIKNFNLLSYDANTGHVYGRVDDNLVRMNLFDTKEFAKPVVYQSAFHDVRFKFANDSSVVEPSTKKIKLAQ</sequence>
<dbReference type="Proteomes" id="UP001431209">
    <property type="component" value="Unassembled WGS sequence"/>
</dbReference>
<dbReference type="SUPFAM" id="SSF50978">
    <property type="entry name" value="WD40 repeat-like"/>
    <property type="match status" value="1"/>
</dbReference>
<comment type="caution">
    <text evidence="1">The sequence shown here is derived from an EMBL/GenBank/DDBJ whole genome shotgun (WGS) entry which is preliminary data.</text>
</comment>
<name>A0AAW2YYI9_9EUKA</name>
<gene>
    <name evidence="1" type="ORF">AKO1_013356</name>
</gene>
<proteinExistence type="predicted"/>
<organism evidence="1 2">
    <name type="scientific">Acrasis kona</name>
    <dbReference type="NCBI Taxonomy" id="1008807"/>
    <lineage>
        <taxon>Eukaryota</taxon>
        <taxon>Discoba</taxon>
        <taxon>Heterolobosea</taxon>
        <taxon>Tetramitia</taxon>
        <taxon>Eutetramitia</taxon>
        <taxon>Acrasidae</taxon>
        <taxon>Acrasis</taxon>
    </lineage>
</organism>
<protein>
    <submittedName>
        <fullName evidence="1">Uncharacterized protein</fullName>
    </submittedName>
</protein>
<accession>A0AAW2YYI9</accession>
<dbReference type="InterPro" id="IPR036322">
    <property type="entry name" value="WD40_repeat_dom_sf"/>
</dbReference>
<dbReference type="EMBL" id="JAOPGA020000821">
    <property type="protein sequence ID" value="KAL0482169.1"/>
    <property type="molecule type" value="Genomic_DNA"/>
</dbReference>
<evidence type="ECO:0000313" key="1">
    <source>
        <dbReference type="EMBL" id="KAL0482169.1"/>
    </source>
</evidence>
<dbReference type="AlphaFoldDB" id="A0AAW2YYI9"/>
<keyword evidence="2" id="KW-1185">Reference proteome</keyword>